<feature type="compositionally biased region" description="Basic and acidic residues" evidence="1">
    <location>
        <begin position="15"/>
        <end position="54"/>
    </location>
</feature>
<feature type="compositionally biased region" description="Polar residues" evidence="1">
    <location>
        <begin position="1"/>
        <end position="10"/>
    </location>
</feature>
<evidence type="ECO:0000256" key="1">
    <source>
        <dbReference type="SAM" id="MobiDB-lite"/>
    </source>
</evidence>
<proteinExistence type="predicted"/>
<accession>A0AA39TH38</accession>
<feature type="compositionally biased region" description="Polar residues" evidence="1">
    <location>
        <begin position="88"/>
        <end position="100"/>
    </location>
</feature>
<feature type="region of interest" description="Disordered" evidence="1">
    <location>
        <begin position="215"/>
        <end position="234"/>
    </location>
</feature>
<feature type="region of interest" description="Disordered" evidence="1">
    <location>
        <begin position="255"/>
        <end position="310"/>
    </location>
</feature>
<reference evidence="2" key="1">
    <citation type="submission" date="2023-06" db="EMBL/GenBank/DDBJ databases">
        <authorList>
            <consortium name="Lawrence Berkeley National Laboratory"/>
            <person name="Ahrendt S."/>
            <person name="Sahu N."/>
            <person name="Indic B."/>
            <person name="Wong-Bajracharya J."/>
            <person name="Merenyi Z."/>
            <person name="Ke H.-M."/>
            <person name="Monk M."/>
            <person name="Kocsube S."/>
            <person name="Drula E."/>
            <person name="Lipzen A."/>
            <person name="Balint B."/>
            <person name="Henrissat B."/>
            <person name="Andreopoulos B."/>
            <person name="Martin F.M."/>
            <person name="Harder C.B."/>
            <person name="Rigling D."/>
            <person name="Ford K.L."/>
            <person name="Foster G.D."/>
            <person name="Pangilinan J."/>
            <person name="Papanicolaou A."/>
            <person name="Barry K."/>
            <person name="LaButti K."/>
            <person name="Viragh M."/>
            <person name="Koriabine M."/>
            <person name="Yan M."/>
            <person name="Riley R."/>
            <person name="Champramary S."/>
            <person name="Plett K.L."/>
            <person name="Tsai I.J."/>
            <person name="Slot J."/>
            <person name="Sipos G."/>
            <person name="Plett J."/>
            <person name="Nagy L.G."/>
            <person name="Grigoriev I.V."/>
        </authorList>
    </citation>
    <scope>NUCLEOTIDE SEQUENCE</scope>
    <source>
        <strain evidence="2">ICMP 16352</strain>
    </source>
</reference>
<dbReference type="Proteomes" id="UP001175227">
    <property type="component" value="Unassembled WGS sequence"/>
</dbReference>
<dbReference type="EMBL" id="JAUEPR010000002">
    <property type="protein sequence ID" value="KAK0488456.1"/>
    <property type="molecule type" value="Genomic_DNA"/>
</dbReference>
<evidence type="ECO:0000313" key="3">
    <source>
        <dbReference type="Proteomes" id="UP001175227"/>
    </source>
</evidence>
<dbReference type="AlphaFoldDB" id="A0AA39TH38"/>
<name>A0AA39TH38_9AGAR</name>
<organism evidence="2 3">
    <name type="scientific">Armillaria novae-zelandiae</name>
    <dbReference type="NCBI Taxonomy" id="153914"/>
    <lineage>
        <taxon>Eukaryota</taxon>
        <taxon>Fungi</taxon>
        <taxon>Dikarya</taxon>
        <taxon>Basidiomycota</taxon>
        <taxon>Agaricomycotina</taxon>
        <taxon>Agaricomycetes</taxon>
        <taxon>Agaricomycetidae</taxon>
        <taxon>Agaricales</taxon>
        <taxon>Marasmiineae</taxon>
        <taxon>Physalacriaceae</taxon>
        <taxon>Armillaria</taxon>
    </lineage>
</organism>
<evidence type="ECO:0000313" key="2">
    <source>
        <dbReference type="EMBL" id="KAK0488456.1"/>
    </source>
</evidence>
<comment type="caution">
    <text evidence="2">The sequence shown here is derived from an EMBL/GenBank/DDBJ whole genome shotgun (WGS) entry which is preliminary data.</text>
</comment>
<feature type="region of interest" description="Disordered" evidence="1">
    <location>
        <begin position="334"/>
        <end position="357"/>
    </location>
</feature>
<protein>
    <submittedName>
        <fullName evidence="2">Uncharacterized protein</fullName>
    </submittedName>
</protein>
<gene>
    <name evidence="2" type="ORF">IW261DRAFT_1413995</name>
</gene>
<feature type="region of interest" description="Disordered" evidence="1">
    <location>
        <begin position="1"/>
        <end position="163"/>
    </location>
</feature>
<feature type="compositionally biased region" description="Basic and acidic residues" evidence="1">
    <location>
        <begin position="267"/>
        <end position="277"/>
    </location>
</feature>
<sequence>MSDTRMSTRGNKAAIPDELKKHTSEEQCLAREMKKSAAEARKAEKKAAKDDKKSKGAKRVAALEDKQMLEDKHIQSLRPDFDMPMNLPDTSRQSIGSILTLSKRMASVPPSPPAALANTAASDDGSPSQAPSPIPSPQYDLAPALNDADIDTEVGTDGDGLPTILGMQTASKLEGTTEDLMASEVDESVVVLRREGSSIVDVLDSINIDVDHSVADTSSDSEYENSLESEGSASELEIDLESLKQIQEILRSQKAGGKPLKKKGSAKKVDEGVRDSDAEVESGSMTGKAGGVKGKISLDGKGKKKNSRTLAERKDARLEICHAIVAERNLAPKGAVKQKPDVTSTTASGRKRKDADTTGVDQRLASIFAASRKASLTWVRISRDLELKKWLKTELGGLAKDWQSVLIHANSITTSSVDHVEMLADVRVKTTKELVKKMPNIELKDADVQEIEVQERAKKSSWKNKDLPFEVFVCDLPVWQRKFIPSLIDWAMSDIKEPFGTTNHQDFKSTVQELWMKIFPCLDPKLEDGSARAEHLAIYGVAAAAVHTHQSDIGKEALRVMDRNWEHEDMKGYLTEEDRSKWVKEQLNGSQFLYKTPEEVENRGAFRGRLIMETFAFHLQAMMNAPYFHGNPISGLAVTASATNSKNNSNSFKDDPWGSVANKYFTHLAGYDNGKWREIILESTKYMNTRKSKSLAATEKGLGGASADGILNRDDNITLSP</sequence>
<feature type="compositionally biased region" description="Basic and acidic residues" evidence="1">
    <location>
        <begin position="61"/>
        <end position="74"/>
    </location>
</feature>
<keyword evidence="3" id="KW-1185">Reference proteome</keyword>